<feature type="region of interest" description="Disordered" evidence="1">
    <location>
        <begin position="184"/>
        <end position="221"/>
    </location>
</feature>
<dbReference type="Proteomes" id="UP001196661">
    <property type="component" value="Unassembled WGS sequence"/>
</dbReference>
<protein>
    <submittedName>
        <fullName evidence="2">Uncharacterized protein</fullName>
    </submittedName>
</protein>
<dbReference type="RefSeq" id="WP_215616905.1">
    <property type="nucleotide sequence ID" value="NZ_JADOER010000003.1"/>
</dbReference>
<name>A0ABS5XZJ6_9CYAN</name>
<accession>A0ABS5XZJ6</accession>
<proteinExistence type="predicted"/>
<organism evidence="2 3">
    <name type="scientific">Leptothoe kymatousa TAU-MAC 1615</name>
    <dbReference type="NCBI Taxonomy" id="2364775"/>
    <lineage>
        <taxon>Bacteria</taxon>
        <taxon>Bacillati</taxon>
        <taxon>Cyanobacteriota</taxon>
        <taxon>Cyanophyceae</taxon>
        <taxon>Nodosilineales</taxon>
        <taxon>Cymatolegaceae</taxon>
        <taxon>Leptothoe</taxon>
        <taxon>Leptothoe kymatousa</taxon>
    </lineage>
</organism>
<feature type="compositionally biased region" description="Basic and acidic residues" evidence="1">
    <location>
        <begin position="204"/>
        <end position="214"/>
    </location>
</feature>
<evidence type="ECO:0000256" key="1">
    <source>
        <dbReference type="SAM" id="MobiDB-lite"/>
    </source>
</evidence>
<evidence type="ECO:0000313" key="2">
    <source>
        <dbReference type="EMBL" id="MBT9310995.1"/>
    </source>
</evidence>
<comment type="caution">
    <text evidence="2">The sequence shown here is derived from an EMBL/GenBank/DDBJ whole genome shotgun (WGS) entry which is preliminary data.</text>
</comment>
<evidence type="ECO:0000313" key="3">
    <source>
        <dbReference type="Proteomes" id="UP001196661"/>
    </source>
</evidence>
<sequence>MKDTLDNTTLIQKFLQGEDSLLANRELHIEKAREETQLLTNQGILLAKARLKGSNPYVVVRLQSDYWQVVHQLALQANYLPFGMDKARFEGATFVQYDYHSVPAGYEIHCQEAAALWKTWWVNHRQLELMDMLLLCDKRWAPVNKMVCETGTIYMKTWQGERVFAVSDTIVWLDRNTQKRRRRIQVPKHHAPGKTSPSPYPYHSGEDISEKPAPVDESANPVVPDNLRRVVRAGKNKLLIQTALGPILIEGENLSCSIGRRTAKKS</sequence>
<gene>
    <name evidence="2" type="ORF">IXB28_02145</name>
</gene>
<keyword evidence="3" id="KW-1185">Reference proteome</keyword>
<dbReference type="EMBL" id="JADOER010000003">
    <property type="protein sequence ID" value="MBT9310995.1"/>
    <property type="molecule type" value="Genomic_DNA"/>
</dbReference>
<reference evidence="2 3" key="1">
    <citation type="journal article" date="2021" name="Mar. Drugs">
        <title>Genome Reduction and Secondary Metabolism of the Marine Sponge-Associated Cyanobacterium Leptothoe.</title>
        <authorList>
            <person name="Konstantinou D."/>
            <person name="Popin R.V."/>
            <person name="Fewer D.P."/>
            <person name="Sivonen K."/>
            <person name="Gkelis S."/>
        </authorList>
    </citation>
    <scope>NUCLEOTIDE SEQUENCE [LARGE SCALE GENOMIC DNA]</scope>
    <source>
        <strain evidence="2 3">TAU-MAC 1615</strain>
    </source>
</reference>